<evidence type="ECO:0000256" key="9">
    <source>
        <dbReference type="SAM" id="Phobius"/>
    </source>
</evidence>
<feature type="transmembrane region" description="Helical" evidence="9">
    <location>
        <begin position="159"/>
        <end position="182"/>
    </location>
</feature>
<evidence type="ECO:0000256" key="5">
    <source>
        <dbReference type="ARBA" id="ARBA00022741"/>
    </source>
</evidence>
<feature type="transmembrane region" description="Helical" evidence="9">
    <location>
        <begin position="37"/>
        <end position="55"/>
    </location>
</feature>
<evidence type="ECO:0000313" key="11">
    <source>
        <dbReference type="EMBL" id="KJL31724.1"/>
    </source>
</evidence>
<comment type="caution">
    <text evidence="11">The sequence shown here is derived from an EMBL/GenBank/DDBJ whole genome shotgun (WGS) entry which is preliminary data.</text>
</comment>
<dbReference type="PATRIC" id="fig|582680.6.peg.3080"/>
<keyword evidence="6 11" id="KW-0067">ATP-binding</keyword>
<feature type="transmembrane region" description="Helical" evidence="9">
    <location>
        <begin position="12"/>
        <end position="31"/>
    </location>
</feature>
<keyword evidence="11" id="KW-0378">Hydrolase</keyword>
<evidence type="ECO:0000256" key="1">
    <source>
        <dbReference type="ARBA" id="ARBA00004651"/>
    </source>
</evidence>
<evidence type="ECO:0000256" key="7">
    <source>
        <dbReference type="ARBA" id="ARBA00022989"/>
    </source>
</evidence>
<dbReference type="SMART" id="SM00382">
    <property type="entry name" value="AAA"/>
    <property type="match status" value="1"/>
</dbReference>
<feature type="transmembrane region" description="Helical" evidence="9">
    <location>
        <begin position="90"/>
        <end position="113"/>
    </location>
</feature>
<dbReference type="InterPro" id="IPR003439">
    <property type="entry name" value="ABC_transporter-like_ATP-bd"/>
</dbReference>
<dbReference type="EMBL" id="JYIX01000038">
    <property type="protein sequence ID" value="KJL31724.1"/>
    <property type="molecule type" value="Genomic_DNA"/>
</dbReference>
<evidence type="ECO:0000256" key="4">
    <source>
        <dbReference type="ARBA" id="ARBA00022692"/>
    </source>
</evidence>
<feature type="transmembrane region" description="Helical" evidence="9">
    <location>
        <begin position="212"/>
        <end position="229"/>
    </location>
</feature>
<evidence type="ECO:0000256" key="8">
    <source>
        <dbReference type="ARBA" id="ARBA00023136"/>
    </source>
</evidence>
<dbReference type="AlphaFoldDB" id="A0A0F0LGD2"/>
<evidence type="ECO:0000256" key="2">
    <source>
        <dbReference type="ARBA" id="ARBA00022448"/>
    </source>
</evidence>
<dbReference type="PANTHER" id="PTHR45772">
    <property type="entry name" value="CONSERVED COMPONENT OF ABC TRANSPORTER FOR NATURAL AMINO ACIDS-RELATED"/>
    <property type="match status" value="1"/>
</dbReference>
<dbReference type="EC" id="3.6.3.-" evidence="11"/>
<keyword evidence="8 9" id="KW-0472">Membrane</keyword>
<keyword evidence="2" id="KW-0813">Transport</keyword>
<name>A0A0F0LGD2_9MICO</name>
<feature type="domain" description="ABC transporter" evidence="10">
    <location>
        <begin position="342"/>
        <end position="560"/>
    </location>
</feature>
<keyword evidence="7 9" id="KW-1133">Transmembrane helix</keyword>
<comment type="subcellular location">
    <subcellularLocation>
        <location evidence="1">Cell membrane</location>
        <topology evidence="1">Multi-pass membrane protein</topology>
    </subcellularLocation>
</comment>
<dbReference type="Gene3D" id="3.40.50.300">
    <property type="entry name" value="P-loop containing nucleotide triphosphate hydrolases"/>
    <property type="match status" value="1"/>
</dbReference>
<dbReference type="Proteomes" id="UP000033740">
    <property type="component" value="Unassembled WGS sequence"/>
</dbReference>
<feature type="transmembrane region" description="Helical" evidence="9">
    <location>
        <begin position="120"/>
        <end position="139"/>
    </location>
</feature>
<gene>
    <name evidence="11" type="primary">lptB_3</name>
    <name evidence="11" type="ORF">RS86_03003</name>
</gene>
<dbReference type="GO" id="GO:0016887">
    <property type="term" value="F:ATP hydrolysis activity"/>
    <property type="evidence" value="ECO:0007669"/>
    <property type="project" value="InterPro"/>
</dbReference>
<feature type="transmembrane region" description="Helical" evidence="9">
    <location>
        <begin position="62"/>
        <end position="84"/>
    </location>
</feature>
<dbReference type="STRING" id="582680.RS86_03003"/>
<accession>A0A0F0LGD2</accession>
<proteinExistence type="predicted"/>
<organism evidence="11 12">
    <name type="scientific">Microbacterium azadirachtae</name>
    <dbReference type="NCBI Taxonomy" id="582680"/>
    <lineage>
        <taxon>Bacteria</taxon>
        <taxon>Bacillati</taxon>
        <taxon>Actinomycetota</taxon>
        <taxon>Actinomycetes</taxon>
        <taxon>Micrococcales</taxon>
        <taxon>Microbacteriaceae</taxon>
        <taxon>Microbacterium</taxon>
    </lineage>
</organism>
<evidence type="ECO:0000259" key="10">
    <source>
        <dbReference type="PROSITE" id="PS50893"/>
    </source>
</evidence>
<dbReference type="InterPro" id="IPR003593">
    <property type="entry name" value="AAA+_ATPase"/>
</dbReference>
<evidence type="ECO:0000313" key="12">
    <source>
        <dbReference type="Proteomes" id="UP000033740"/>
    </source>
</evidence>
<feature type="transmembrane region" description="Helical" evidence="9">
    <location>
        <begin position="285"/>
        <end position="306"/>
    </location>
</feature>
<dbReference type="Pfam" id="PF00005">
    <property type="entry name" value="ABC_tran"/>
    <property type="match status" value="1"/>
</dbReference>
<dbReference type="GO" id="GO:0005886">
    <property type="term" value="C:plasma membrane"/>
    <property type="evidence" value="ECO:0007669"/>
    <property type="project" value="UniProtKB-SubCell"/>
</dbReference>
<keyword evidence="5" id="KW-0547">Nucleotide-binding</keyword>
<dbReference type="PROSITE" id="PS50893">
    <property type="entry name" value="ABC_TRANSPORTER_2"/>
    <property type="match status" value="1"/>
</dbReference>
<dbReference type="InterPro" id="IPR027417">
    <property type="entry name" value="P-loop_NTPase"/>
</dbReference>
<protein>
    <submittedName>
        <fullName evidence="11">Lipopolysaccharide export system ATP-binding protein LptB</fullName>
        <ecNumber evidence="11">3.6.3.-</ecNumber>
    </submittedName>
</protein>
<dbReference type="GO" id="GO:0005524">
    <property type="term" value="F:ATP binding"/>
    <property type="evidence" value="ECO:0007669"/>
    <property type="project" value="UniProtKB-KW"/>
</dbReference>
<dbReference type="PANTHER" id="PTHR45772:SF8">
    <property type="entry name" value="HIGH-AFFINITY BRANCHED-CHAIN AMINO ACID TRANSPORT ATP-BINDING PROTEIN"/>
    <property type="match status" value="1"/>
</dbReference>
<dbReference type="Pfam" id="PF02653">
    <property type="entry name" value="BPD_transp_2"/>
    <property type="match status" value="1"/>
</dbReference>
<sequence length="560" mass="57678">MTASAGRGIGGLVRRPGAILVVVVVLLAVLPFGLAPYALGVVALGLVYGLFTYGLDLSWGRVGLISVGQAAFFGLGAYALTIGVSLGVPWMLAAALGVVIAAGIAGLIAQIALAVKGETAVPLFILFTLGISQLLQRVATSMPEVTGGSNGMVAPTLDLVPTYYLVLAVTVVVVGLTFRFFVAGRRGAFQLAVLVNPARAEHLGISVRGTQTAAFMISAAVSAVAGALFAPVAGLVTPATLGLALSTSVLTWLAVGGKGSLIGPFLGAVLLTVAAQTLGRTWQSWYVFGVAALFILVVRFAPGGVAGGARRLLLGRSEVLRVPSARPVRRPSAPPPTDAPLLQVEGVDQRFGRSSVLQDISLTVRSGQCVALIGPNGAGKSTLLSVIAGLLRPSAGRVLLRGEDVTLYGVDRRARLGIGRLFQVPSVFTALSVADNLTLAALSGGSTDKAPADARLAGELSMAERRHLELDMVLRGPSDLVLLDEPAAGLSHADARTLAQRLRRVVADTGCGMVVVEHDMEIVREIADRVVVLSNGAIIASGTMDEIVAHDAVRHAYLGS</sequence>
<keyword evidence="3" id="KW-1003">Cell membrane</keyword>
<dbReference type="CDD" id="cd06581">
    <property type="entry name" value="TM_PBP1_LivM_like"/>
    <property type="match status" value="1"/>
</dbReference>
<dbReference type="InterPro" id="IPR051120">
    <property type="entry name" value="ABC_AA/LPS_Transport"/>
</dbReference>
<dbReference type="InterPro" id="IPR001851">
    <property type="entry name" value="ABC_transp_permease"/>
</dbReference>
<reference evidence="11 12" key="1">
    <citation type="submission" date="2015-02" db="EMBL/GenBank/DDBJ databases">
        <title>Draft genome sequences of ten Microbacterium spp. with emphasis on heavy metal contaminated environments.</title>
        <authorList>
            <person name="Corretto E."/>
        </authorList>
    </citation>
    <scope>NUCLEOTIDE SEQUENCE [LARGE SCALE GENOMIC DNA]</scope>
    <source>
        <strain evidence="11 12">ARN176</strain>
    </source>
</reference>
<evidence type="ECO:0000256" key="6">
    <source>
        <dbReference type="ARBA" id="ARBA00022840"/>
    </source>
</evidence>
<keyword evidence="4 9" id="KW-0812">Transmembrane</keyword>
<evidence type="ECO:0000256" key="3">
    <source>
        <dbReference type="ARBA" id="ARBA00022475"/>
    </source>
</evidence>
<keyword evidence="12" id="KW-1185">Reference proteome</keyword>
<dbReference type="SUPFAM" id="SSF52540">
    <property type="entry name" value="P-loop containing nucleoside triphosphate hydrolases"/>
    <property type="match status" value="1"/>
</dbReference>
<dbReference type="InterPro" id="IPR043428">
    <property type="entry name" value="LivM-like"/>
</dbReference>
<dbReference type="RefSeq" id="WP_045273071.1">
    <property type="nucleotide sequence ID" value="NZ_JYIX01000038.1"/>
</dbReference>
<dbReference type="GO" id="GO:0015658">
    <property type="term" value="F:branched-chain amino acid transmembrane transporter activity"/>
    <property type="evidence" value="ECO:0007669"/>
    <property type="project" value="InterPro"/>
</dbReference>